<gene>
    <name evidence="2" type="ORF">M9Y10_020331</name>
</gene>
<feature type="transmembrane region" description="Helical" evidence="1">
    <location>
        <begin position="254"/>
        <end position="274"/>
    </location>
</feature>
<keyword evidence="1" id="KW-0472">Membrane</keyword>
<name>A0ABR2HFV6_9EUKA</name>
<comment type="caution">
    <text evidence="2">The sequence shown here is derived from an EMBL/GenBank/DDBJ whole genome shotgun (WGS) entry which is preliminary data.</text>
</comment>
<keyword evidence="1" id="KW-0812">Transmembrane</keyword>
<dbReference type="EMBL" id="JAPFFF010000029">
    <property type="protein sequence ID" value="KAK8846322.1"/>
    <property type="molecule type" value="Genomic_DNA"/>
</dbReference>
<keyword evidence="1" id="KW-1133">Transmembrane helix</keyword>
<reference evidence="2 3" key="1">
    <citation type="submission" date="2024-04" db="EMBL/GenBank/DDBJ databases">
        <title>Tritrichomonas musculus Genome.</title>
        <authorList>
            <person name="Alves-Ferreira E."/>
            <person name="Grigg M."/>
            <person name="Lorenzi H."/>
            <person name="Galac M."/>
        </authorList>
    </citation>
    <scope>NUCLEOTIDE SEQUENCE [LARGE SCALE GENOMIC DNA]</scope>
    <source>
        <strain evidence="2 3">EAF2021</strain>
    </source>
</reference>
<accession>A0ABR2HFV6</accession>
<evidence type="ECO:0000313" key="3">
    <source>
        <dbReference type="Proteomes" id="UP001470230"/>
    </source>
</evidence>
<protein>
    <submittedName>
        <fullName evidence="2">Uncharacterized protein</fullName>
    </submittedName>
</protein>
<organism evidence="2 3">
    <name type="scientific">Tritrichomonas musculus</name>
    <dbReference type="NCBI Taxonomy" id="1915356"/>
    <lineage>
        <taxon>Eukaryota</taxon>
        <taxon>Metamonada</taxon>
        <taxon>Parabasalia</taxon>
        <taxon>Tritrichomonadida</taxon>
        <taxon>Tritrichomonadidae</taxon>
        <taxon>Tritrichomonas</taxon>
    </lineage>
</organism>
<evidence type="ECO:0000256" key="1">
    <source>
        <dbReference type="SAM" id="Phobius"/>
    </source>
</evidence>
<proteinExistence type="predicted"/>
<evidence type="ECO:0000313" key="2">
    <source>
        <dbReference type="EMBL" id="KAK8846322.1"/>
    </source>
</evidence>
<sequence length="369" mass="42255">MLFLFNLFSSLFAVEYTNEGSPIGDETISLRKEDSFTVYFDQPYGILLIRDWKDSVIEYDVTNVKTGSKYKNNKFYSNQINSVLIGLYLHETVGKVKISTFYSANPSFSWAIFPKDCDIKYVQNVNDGKIQIQKSDIKNISAFCFYSSAKSPLRYLINYDFEASQNYKIDIIQPKSTETFPIHQNGAFDKVFQQPSLVKVSENLHGNLNFLEIIATSLVNGSSHQSDFREFINYDNITFIAINDYQVNSKKMKFIIFGILGAIVIIMSVTCIVFRFRKKKYGKIEDKETPDSEGSILSRPPTPEHIQIEQFQSDSADGDDQFAINNNKDEFELDYEGYPQNDYNPSNVEYVAPKPVLLKTVLNEVNAKT</sequence>
<keyword evidence="3" id="KW-1185">Reference proteome</keyword>
<dbReference type="Proteomes" id="UP001470230">
    <property type="component" value="Unassembled WGS sequence"/>
</dbReference>